<dbReference type="EMBL" id="JANIEN010000012">
    <property type="protein sequence ID" value="MDT3453017.1"/>
    <property type="molecule type" value="Genomic_DNA"/>
</dbReference>
<dbReference type="AlphaFoldDB" id="A0AAW8V9I3"/>
<dbReference type="SUPFAM" id="SSF160059">
    <property type="entry name" value="PriA/YqbF domain"/>
    <property type="match status" value="1"/>
</dbReference>
<sequence>MSKNKSKKETADVKPEDVKPEDVKPEDVKQEDVKLEDVKLEDVKPEDVKPEDMKPEDMKPEDVKLEGKGYLEAIHPVAFDIRLMSHHPHESYGRCGYRFNKENAVRIPAEELTGEQVSRLLDDPYLEVAPVTEEE</sequence>
<gene>
    <name evidence="2" type="ORF">NQF69_09570</name>
</gene>
<evidence type="ECO:0008006" key="4">
    <source>
        <dbReference type="Google" id="ProtNLM"/>
    </source>
</evidence>
<dbReference type="RefSeq" id="WP_223131967.1">
    <property type="nucleotide sequence ID" value="NZ_CP082272.1"/>
</dbReference>
<reference evidence="2" key="1">
    <citation type="submission" date="2022-07" db="EMBL/GenBank/DDBJ databases">
        <title>Sequence of Pasteurella multocoda 17BRD-035.</title>
        <authorList>
            <person name="Roy Chowdhury P."/>
            <person name="Alhamami T."/>
            <person name="Trott D.J."/>
            <person name="Djordvevic S.P."/>
        </authorList>
    </citation>
    <scope>NUCLEOTIDE SEQUENCE</scope>
    <source>
        <strain evidence="2">17BRD-035</strain>
    </source>
</reference>
<organism evidence="2 3">
    <name type="scientific">Pasteurella multocida</name>
    <dbReference type="NCBI Taxonomy" id="747"/>
    <lineage>
        <taxon>Bacteria</taxon>
        <taxon>Pseudomonadati</taxon>
        <taxon>Pseudomonadota</taxon>
        <taxon>Gammaproteobacteria</taxon>
        <taxon>Pasteurellales</taxon>
        <taxon>Pasteurellaceae</taxon>
        <taxon>Pasteurella</taxon>
    </lineage>
</organism>
<comment type="caution">
    <text evidence="2">The sequence shown here is derived from an EMBL/GenBank/DDBJ whole genome shotgun (WGS) entry which is preliminary data.</text>
</comment>
<accession>A0AAW8V9I3</accession>
<proteinExistence type="predicted"/>
<name>A0AAW8V9I3_PASMD</name>
<dbReference type="Proteomes" id="UP001182304">
    <property type="component" value="Unassembled WGS sequence"/>
</dbReference>
<protein>
    <recommendedName>
        <fullName evidence="4">Mu-like prophage FluMu N-terminal domain-containing protein</fullName>
    </recommendedName>
</protein>
<feature type="compositionally biased region" description="Basic and acidic residues" evidence="1">
    <location>
        <begin position="7"/>
        <end position="62"/>
    </location>
</feature>
<feature type="region of interest" description="Disordered" evidence="1">
    <location>
        <begin position="1"/>
        <end position="62"/>
    </location>
</feature>
<evidence type="ECO:0000313" key="3">
    <source>
        <dbReference type="Proteomes" id="UP001182304"/>
    </source>
</evidence>
<evidence type="ECO:0000256" key="1">
    <source>
        <dbReference type="SAM" id="MobiDB-lite"/>
    </source>
</evidence>
<evidence type="ECO:0000313" key="2">
    <source>
        <dbReference type="EMBL" id="MDT3453017.1"/>
    </source>
</evidence>